<dbReference type="AlphaFoldDB" id="A0A3A4PDY4"/>
<evidence type="ECO:0000256" key="1">
    <source>
        <dbReference type="SAM" id="Coils"/>
    </source>
</evidence>
<sequence length="266" mass="30214">MTNSGLEDLFSNMEREAHAALKIAAAAISALRKFHSAAQLGNLKDLRKNIDFADQTVMQLKEQIEKARASWTLNDEEYLAGHAAALEFLNAAEEAGLKMFELDERLYCHPFLIRTLPEEGAVLIDKSLEKRIRPSFLIKYLKQLQEKPSKFKPETFLECLFECYEVLSAARGKGTTRNGTVVKLKEIYRLLTLLPGQNKNYSIQEFARDIYLLDKSLVNRTKKGFKVQFPADTGTKTKNPLSVITEDGIEKIYYGISFSYQQETAT</sequence>
<keyword evidence="1" id="KW-0175">Coiled coil</keyword>
<reference evidence="2 3" key="1">
    <citation type="journal article" date="2017" name="ISME J.">
        <title>Energy and carbon metabolisms in a deep terrestrial subsurface fluid microbial community.</title>
        <authorList>
            <person name="Momper L."/>
            <person name="Jungbluth S.P."/>
            <person name="Lee M.D."/>
            <person name="Amend J.P."/>
        </authorList>
    </citation>
    <scope>NUCLEOTIDE SEQUENCE [LARGE SCALE GENOMIC DNA]</scope>
    <source>
        <strain evidence="2">SURF_5</strain>
    </source>
</reference>
<proteinExistence type="predicted"/>
<comment type="caution">
    <text evidence="2">The sequence shown here is derived from an EMBL/GenBank/DDBJ whole genome shotgun (WGS) entry which is preliminary data.</text>
</comment>
<dbReference type="EMBL" id="QZKU01000012">
    <property type="protein sequence ID" value="RJP26184.1"/>
    <property type="molecule type" value="Genomic_DNA"/>
</dbReference>
<name>A0A3A4PDY4_ABYX5</name>
<accession>A0A3A4PDY4</accession>
<dbReference type="Proteomes" id="UP000265882">
    <property type="component" value="Unassembled WGS sequence"/>
</dbReference>
<feature type="coiled-coil region" evidence="1">
    <location>
        <begin position="43"/>
        <end position="70"/>
    </location>
</feature>
<organism evidence="2 3">
    <name type="scientific">Abyssobacteria bacterium (strain SURF_5)</name>
    <dbReference type="NCBI Taxonomy" id="2093360"/>
    <lineage>
        <taxon>Bacteria</taxon>
        <taxon>Pseudomonadati</taxon>
        <taxon>Candidatus Hydrogenedentota</taxon>
        <taxon>Candidatus Abyssobacteria</taxon>
    </lineage>
</organism>
<gene>
    <name evidence="2" type="ORF">C4520_01095</name>
</gene>
<evidence type="ECO:0000313" key="2">
    <source>
        <dbReference type="EMBL" id="RJP26184.1"/>
    </source>
</evidence>
<evidence type="ECO:0000313" key="3">
    <source>
        <dbReference type="Proteomes" id="UP000265882"/>
    </source>
</evidence>
<protein>
    <submittedName>
        <fullName evidence="2">Uncharacterized protein</fullName>
    </submittedName>
</protein>